<dbReference type="GO" id="GO:0070566">
    <property type="term" value="F:adenylyltransferase activity"/>
    <property type="evidence" value="ECO:0007669"/>
    <property type="project" value="TreeGrafter"/>
</dbReference>
<dbReference type="InterPro" id="IPR009081">
    <property type="entry name" value="PP-bd_ACP"/>
</dbReference>
<dbReference type="InterPro" id="IPR036736">
    <property type="entry name" value="ACP-like_sf"/>
</dbReference>
<dbReference type="OrthoDB" id="9803968at2"/>
<dbReference type="Gene3D" id="3.40.50.12780">
    <property type="entry name" value="N-terminal domain of ligase-like"/>
    <property type="match status" value="1"/>
</dbReference>
<dbReference type="Pfam" id="PF00550">
    <property type="entry name" value="PP-binding"/>
    <property type="match status" value="1"/>
</dbReference>
<feature type="domain" description="Carrier" evidence="2">
    <location>
        <begin position="564"/>
        <end position="642"/>
    </location>
</feature>
<dbReference type="SUPFAM" id="SSF56801">
    <property type="entry name" value="Acetyl-CoA synthetase-like"/>
    <property type="match status" value="1"/>
</dbReference>
<dbReference type="InterPro" id="IPR020845">
    <property type="entry name" value="AMP-binding_CS"/>
</dbReference>
<proteinExistence type="inferred from homology"/>
<dbReference type="InterPro" id="IPR042099">
    <property type="entry name" value="ANL_N_sf"/>
</dbReference>
<evidence type="ECO:0000313" key="4">
    <source>
        <dbReference type="Proteomes" id="UP000199394"/>
    </source>
</evidence>
<comment type="similarity">
    <text evidence="1">Belongs to the ATP-dependent AMP-binding enzyme family.</text>
</comment>
<keyword evidence="4" id="KW-1185">Reference proteome</keyword>
<sequence>MSIPPTLIESLPFGPSKLYSVIRKVETKIPMNIQDVFLRLQGNTGPIHIIEMDGKRTAMTYSDLVADAKVLLGGYQAQGIPVGAPLVLQCRSIRQTITSLWGAILGGYIPAVLAIPRDAASQAIFEKALESLEAPWVITDREDSAGASGKRVLPLRALTREGPCQVVTGQDDDPGMLQFTSGTTSAPRAAVLTLKNLLEGGIASSVVVRSGVTERYISWLPLSHCFGFIANHLVPLVNGFPQLLIHPACFLRDPAIWVREASAFQATISGLPLFGVEALLQAELPEDADLSAMHICFVGGEDISPKPLWDLEARLAPLGFRSCTLSPAYGLSETTMGVAYTPVRTPLRVDAFLNDHLRVGDRIFFCEPEEDALIRVSVGVLDACNIVEIRDDEGRALPEEHLGHVIIRGSNVMKGYYPCDAKAHSGVMADGSFDTGDLGWFRRGWLTIFGRCKNIIIHNGKKYLVTDLERTASGEDEAVVVAQGILTGETQPQLVLFGTGSEDQIRGAAKRLAGYWHLSPSYGVCLSRLPVTASGKIDRLALSFGLEQGDYAQALFTLGNAQGEALTEDEAEMAVLWSQVLGIPLASITPNSHFVLDLGGDSLAMADLHWRLEKKTGESLEPEGMPIDLTLRSWTRYYLALRKGNK</sequence>
<dbReference type="PANTHER" id="PTHR22754">
    <property type="entry name" value="DISCO-INTERACTING PROTEIN 2 DIP2 -RELATED"/>
    <property type="match status" value="1"/>
</dbReference>
<dbReference type="Gene3D" id="1.10.1200.10">
    <property type="entry name" value="ACP-like"/>
    <property type="match status" value="1"/>
</dbReference>
<dbReference type="InterPro" id="IPR045851">
    <property type="entry name" value="AMP-bd_C_sf"/>
</dbReference>
<accession>A0A1H4E4P0</accession>
<dbReference type="PANTHER" id="PTHR22754:SF32">
    <property type="entry name" value="DISCO-INTERACTING PROTEIN 2"/>
    <property type="match status" value="1"/>
</dbReference>
<dbReference type="GO" id="GO:0016874">
    <property type="term" value="F:ligase activity"/>
    <property type="evidence" value="ECO:0007669"/>
    <property type="project" value="UniProtKB-KW"/>
</dbReference>
<dbReference type="SUPFAM" id="SSF47336">
    <property type="entry name" value="ACP-like"/>
    <property type="match status" value="1"/>
</dbReference>
<protein>
    <submittedName>
        <fullName evidence="3">Acyl-CoA synthetase (AMP-forming)/AMP-acid ligase II</fullName>
    </submittedName>
</protein>
<keyword evidence="3" id="KW-0436">Ligase</keyword>
<dbReference type="EMBL" id="FNRK01000032">
    <property type="protein sequence ID" value="SEA79973.1"/>
    <property type="molecule type" value="Genomic_DNA"/>
</dbReference>
<name>A0A1H4E4P0_9FIRM</name>
<dbReference type="STRING" id="81409.SAMN04515656_13215"/>
<evidence type="ECO:0000256" key="1">
    <source>
        <dbReference type="ARBA" id="ARBA00006432"/>
    </source>
</evidence>
<dbReference type="Gene3D" id="3.30.300.30">
    <property type="match status" value="1"/>
</dbReference>
<dbReference type="GO" id="GO:0005886">
    <property type="term" value="C:plasma membrane"/>
    <property type="evidence" value="ECO:0007669"/>
    <property type="project" value="TreeGrafter"/>
</dbReference>
<dbReference type="Pfam" id="PF00501">
    <property type="entry name" value="AMP-binding"/>
    <property type="match status" value="1"/>
</dbReference>
<evidence type="ECO:0000259" key="2">
    <source>
        <dbReference type="PROSITE" id="PS50075"/>
    </source>
</evidence>
<organism evidence="3 4">
    <name type="scientific">Eubacterium aggregans</name>
    <dbReference type="NCBI Taxonomy" id="81409"/>
    <lineage>
        <taxon>Bacteria</taxon>
        <taxon>Bacillati</taxon>
        <taxon>Bacillota</taxon>
        <taxon>Clostridia</taxon>
        <taxon>Eubacteriales</taxon>
        <taxon>Eubacteriaceae</taxon>
        <taxon>Eubacterium</taxon>
    </lineage>
</organism>
<reference evidence="3 4" key="1">
    <citation type="submission" date="2016-10" db="EMBL/GenBank/DDBJ databases">
        <authorList>
            <person name="de Groot N.N."/>
        </authorList>
    </citation>
    <scope>NUCLEOTIDE SEQUENCE [LARGE SCALE GENOMIC DNA]</scope>
    <source>
        <strain evidence="3 4">SR12</strain>
    </source>
</reference>
<dbReference type="PROSITE" id="PS50075">
    <property type="entry name" value="CARRIER"/>
    <property type="match status" value="1"/>
</dbReference>
<dbReference type="Proteomes" id="UP000199394">
    <property type="component" value="Unassembled WGS sequence"/>
</dbReference>
<gene>
    <name evidence="3" type="ORF">SAMN04515656_13215</name>
</gene>
<dbReference type="InterPro" id="IPR000873">
    <property type="entry name" value="AMP-dep_synth/lig_dom"/>
</dbReference>
<dbReference type="PROSITE" id="PS00455">
    <property type="entry name" value="AMP_BINDING"/>
    <property type="match status" value="1"/>
</dbReference>
<evidence type="ECO:0000313" key="3">
    <source>
        <dbReference type="EMBL" id="SEA79973.1"/>
    </source>
</evidence>
<dbReference type="AlphaFoldDB" id="A0A1H4E4P0"/>
<dbReference type="GO" id="GO:0006633">
    <property type="term" value="P:fatty acid biosynthetic process"/>
    <property type="evidence" value="ECO:0007669"/>
    <property type="project" value="TreeGrafter"/>
</dbReference>